<dbReference type="AlphaFoldDB" id="A0A011M6D0"/>
<evidence type="ECO:0000313" key="2">
    <source>
        <dbReference type="Proteomes" id="UP000020218"/>
    </source>
</evidence>
<comment type="caution">
    <text evidence="1">The sequence shown here is derived from an EMBL/GenBank/DDBJ whole genome shotgun (WGS) entry which is preliminary data.</text>
</comment>
<reference evidence="1" key="1">
    <citation type="submission" date="2014-02" db="EMBL/GenBank/DDBJ databases">
        <title>Expanding our view of genomic diversity in Candidatus Accumulibacter clades.</title>
        <authorList>
            <person name="Skennerton C.T."/>
            <person name="Barr J.J."/>
            <person name="Slater F.R."/>
            <person name="Bond P.L."/>
            <person name="Tyson G.W."/>
        </authorList>
    </citation>
    <scope>NUCLEOTIDE SEQUENCE [LARGE SCALE GENOMIC DNA]</scope>
</reference>
<organism evidence="1 2">
    <name type="scientific">Candidatus Accumulibacter adjunctus</name>
    <dbReference type="NCBI Taxonomy" id="1454001"/>
    <lineage>
        <taxon>Bacteria</taxon>
        <taxon>Pseudomonadati</taxon>
        <taxon>Pseudomonadota</taxon>
        <taxon>Betaproteobacteria</taxon>
        <taxon>Candidatus Accumulibacter</taxon>
    </lineage>
</organism>
<accession>A0A011M6D0</accession>
<dbReference type="EMBL" id="JFAX01000027">
    <property type="protein sequence ID" value="EXI65163.1"/>
    <property type="molecule type" value="Genomic_DNA"/>
</dbReference>
<dbReference type="Proteomes" id="UP000020218">
    <property type="component" value="Unassembled WGS sequence"/>
</dbReference>
<name>A0A011M6D0_9PROT</name>
<keyword evidence="2" id="KW-1185">Reference proteome</keyword>
<proteinExistence type="predicted"/>
<sequence length="67" mass="7342">MLCRPLSRVQLSAQRAAAIEGQHRRTLQVAGTVLQGRGADEDTIKPVEVASEVEPVYPGFIVSKRRV</sequence>
<gene>
    <name evidence="1" type="ORF">AW08_03435</name>
</gene>
<evidence type="ECO:0000313" key="1">
    <source>
        <dbReference type="EMBL" id="EXI65163.1"/>
    </source>
</evidence>
<protein>
    <submittedName>
        <fullName evidence="1">Uncharacterized protein</fullName>
    </submittedName>
</protein>